<dbReference type="OrthoDB" id="9796461at2"/>
<sequence>MASRAVVLEQTGQHAVAASRRNIGLDVLRATAISMVFLAHGVGLEGKPFVGEFGTGVDLFFVLSGFLIGRIYFRSSRKDAATHFSLLGFWRARWWRTLPPYLVALAVYAAVRATVAPQQAPLDWHYLFFLQNYFGVPAFGPSWSLCVEEHFYLLLPLLAYAVERTLGREAFRWTLPVAFFVPLALRILTLSATGALPPFWFWMSHLHCEGMVEGLWLAYLFVERRQQFDRLKPVALALLPLIPLLLIVLPVWKRSPQVNVFVFTLLAVGYAAWLRVLYDLRWTPAGALGRFAYKAIQGLALCAYSIYLTHTTFDQPIRMALGEHMARGAARTGLILAATLGIGVVFYFLVERTSIQTRDRMLGHGR</sequence>
<evidence type="ECO:0000313" key="3">
    <source>
        <dbReference type="EMBL" id="SNS98808.1"/>
    </source>
</evidence>
<feature type="transmembrane region" description="Helical" evidence="1">
    <location>
        <begin position="135"/>
        <end position="161"/>
    </location>
</feature>
<dbReference type="GO" id="GO:0016020">
    <property type="term" value="C:membrane"/>
    <property type="evidence" value="ECO:0007669"/>
    <property type="project" value="TreeGrafter"/>
</dbReference>
<accession>A0A239J017</accession>
<dbReference type="GO" id="GO:0009103">
    <property type="term" value="P:lipopolysaccharide biosynthetic process"/>
    <property type="evidence" value="ECO:0007669"/>
    <property type="project" value="TreeGrafter"/>
</dbReference>
<dbReference type="RefSeq" id="WP_089408458.1">
    <property type="nucleotide sequence ID" value="NZ_FZOU01000003.1"/>
</dbReference>
<dbReference type="Proteomes" id="UP000198356">
    <property type="component" value="Unassembled WGS sequence"/>
</dbReference>
<feature type="transmembrane region" description="Helical" evidence="1">
    <location>
        <begin position="328"/>
        <end position="350"/>
    </location>
</feature>
<dbReference type="GO" id="GO:0016747">
    <property type="term" value="F:acyltransferase activity, transferring groups other than amino-acyl groups"/>
    <property type="evidence" value="ECO:0007669"/>
    <property type="project" value="InterPro"/>
</dbReference>
<keyword evidence="1" id="KW-0812">Transmembrane</keyword>
<dbReference type="PANTHER" id="PTHR23028:SF53">
    <property type="entry name" value="ACYL_TRANSF_3 DOMAIN-CONTAINING PROTEIN"/>
    <property type="match status" value="1"/>
</dbReference>
<dbReference type="PANTHER" id="PTHR23028">
    <property type="entry name" value="ACETYLTRANSFERASE"/>
    <property type="match status" value="1"/>
</dbReference>
<dbReference type="EMBL" id="FZOU01000003">
    <property type="protein sequence ID" value="SNS98808.1"/>
    <property type="molecule type" value="Genomic_DNA"/>
</dbReference>
<feature type="domain" description="Acyltransferase 3" evidence="2">
    <location>
        <begin position="23"/>
        <end position="347"/>
    </location>
</feature>
<feature type="transmembrane region" description="Helical" evidence="1">
    <location>
        <begin position="290"/>
        <end position="308"/>
    </location>
</feature>
<dbReference type="Pfam" id="PF01757">
    <property type="entry name" value="Acyl_transf_3"/>
    <property type="match status" value="1"/>
</dbReference>
<keyword evidence="1" id="KW-0472">Membrane</keyword>
<evidence type="ECO:0000259" key="2">
    <source>
        <dbReference type="Pfam" id="PF01757"/>
    </source>
</evidence>
<dbReference type="InterPro" id="IPR050879">
    <property type="entry name" value="Acyltransferase_3"/>
</dbReference>
<feature type="transmembrane region" description="Helical" evidence="1">
    <location>
        <begin position="27"/>
        <end position="44"/>
    </location>
</feature>
<feature type="transmembrane region" description="Helical" evidence="1">
    <location>
        <begin position="234"/>
        <end position="252"/>
    </location>
</feature>
<name>A0A239J017_9BACT</name>
<feature type="transmembrane region" description="Helical" evidence="1">
    <location>
        <begin position="258"/>
        <end position="278"/>
    </location>
</feature>
<reference evidence="3 4" key="1">
    <citation type="submission" date="2017-06" db="EMBL/GenBank/DDBJ databases">
        <authorList>
            <person name="Kim H.J."/>
            <person name="Triplett B.A."/>
        </authorList>
    </citation>
    <scope>NUCLEOTIDE SEQUENCE [LARGE SCALE GENOMIC DNA]</scope>
    <source>
        <strain evidence="3 4">DSM 18704</strain>
    </source>
</reference>
<organism evidence="3 4">
    <name type="scientific">Granulicella rosea</name>
    <dbReference type="NCBI Taxonomy" id="474952"/>
    <lineage>
        <taxon>Bacteria</taxon>
        <taxon>Pseudomonadati</taxon>
        <taxon>Acidobacteriota</taxon>
        <taxon>Terriglobia</taxon>
        <taxon>Terriglobales</taxon>
        <taxon>Acidobacteriaceae</taxon>
        <taxon>Granulicella</taxon>
    </lineage>
</organism>
<feature type="transmembrane region" description="Helical" evidence="1">
    <location>
        <begin position="56"/>
        <end position="73"/>
    </location>
</feature>
<keyword evidence="3" id="KW-0808">Transferase</keyword>
<evidence type="ECO:0000256" key="1">
    <source>
        <dbReference type="SAM" id="Phobius"/>
    </source>
</evidence>
<keyword evidence="3" id="KW-0012">Acyltransferase</keyword>
<gene>
    <name evidence="3" type="ORF">SAMN05421770_103357</name>
</gene>
<keyword evidence="1" id="KW-1133">Transmembrane helix</keyword>
<proteinExistence type="predicted"/>
<dbReference type="InterPro" id="IPR002656">
    <property type="entry name" value="Acyl_transf_3_dom"/>
</dbReference>
<keyword evidence="4" id="KW-1185">Reference proteome</keyword>
<keyword evidence="3" id="KW-0378">Hydrolase</keyword>
<dbReference type="GO" id="GO:0016787">
    <property type="term" value="F:hydrolase activity"/>
    <property type="evidence" value="ECO:0007669"/>
    <property type="project" value="UniProtKB-KW"/>
</dbReference>
<dbReference type="AlphaFoldDB" id="A0A239J017"/>
<protein>
    <submittedName>
        <fullName evidence="3">Peptidoglycan/LPS O-acetylase OafA/YrhL, contains acyltransferase and SGNH-hydrolase domains</fullName>
    </submittedName>
</protein>
<feature type="transmembrane region" description="Helical" evidence="1">
    <location>
        <begin position="173"/>
        <end position="193"/>
    </location>
</feature>
<feature type="transmembrane region" description="Helical" evidence="1">
    <location>
        <begin position="94"/>
        <end position="115"/>
    </location>
</feature>
<evidence type="ECO:0000313" key="4">
    <source>
        <dbReference type="Proteomes" id="UP000198356"/>
    </source>
</evidence>
<feature type="transmembrane region" description="Helical" evidence="1">
    <location>
        <begin position="199"/>
        <end position="222"/>
    </location>
</feature>